<evidence type="ECO:0000256" key="1">
    <source>
        <dbReference type="SAM" id="MobiDB-lite"/>
    </source>
</evidence>
<dbReference type="VEuPathDB" id="VectorBase:FBgn0036925"/>
<dbReference type="EMBL" id="BT133320">
    <property type="protein sequence ID" value="AFD53802.1"/>
    <property type="molecule type" value="mRNA"/>
</dbReference>
<feature type="region of interest" description="Disordered" evidence="1">
    <location>
        <begin position="156"/>
        <end position="207"/>
    </location>
</feature>
<dbReference type="Bgee" id="FBgn0036925">
    <property type="expression patterns" value="Expressed in mid-late elongation-stage spermatid (Drosophila) in testis and 25 other cell types or tissues"/>
</dbReference>
<dbReference type="OrthoDB" id="7859978at2759"/>
<feature type="region of interest" description="Disordered" evidence="1">
    <location>
        <begin position="227"/>
        <end position="246"/>
    </location>
</feature>
<gene>
    <name evidence="2" type="primary">schuy-RA</name>
</gene>
<feature type="compositionally biased region" description="Basic and acidic residues" evidence="1">
    <location>
        <begin position="516"/>
        <end position="531"/>
    </location>
</feature>
<dbReference type="ExpressionAtlas" id="H8F4T0">
    <property type="expression patterns" value="baseline and differential"/>
</dbReference>
<proteinExistence type="evidence at transcript level"/>
<evidence type="ECO:0000313" key="2">
    <source>
        <dbReference type="EMBL" id="AFD53802.1"/>
    </source>
</evidence>
<feature type="non-terminal residue" evidence="2">
    <location>
        <position position="1"/>
    </location>
</feature>
<dbReference type="HOGENOM" id="CLU_425329_0_0_1"/>
<feature type="compositionally biased region" description="Basic and acidic residues" evidence="1">
    <location>
        <begin position="10"/>
        <end position="19"/>
    </location>
</feature>
<accession>H8F4T0</accession>
<feature type="compositionally biased region" description="Low complexity" evidence="1">
    <location>
        <begin position="229"/>
        <end position="246"/>
    </location>
</feature>
<protein>
    <submittedName>
        <fullName evidence="2">FI19301p1</fullName>
    </submittedName>
</protein>
<feature type="compositionally biased region" description="Polar residues" evidence="1">
    <location>
        <begin position="61"/>
        <end position="79"/>
    </location>
</feature>
<feature type="region of interest" description="Disordered" evidence="1">
    <location>
        <begin position="1"/>
        <end position="32"/>
    </location>
</feature>
<sequence length="617" mass="68060">GNINSQHPENTSKFRKMEAPGENESSGQLAKSNDETVAKCCFMITVGTDGLIEISSLNQECKNPQSGADSSNSPLTNGTKETKKECIAVLKGNSNDIDDDSTEKLEKSKNDKSIEEIKKTETLPPFVKICNKDLANRPSFVVLEDALARNRIQQDIEQSKEDQTGKCQTQQTSRSYAISNAGSQTDKAFPQYPTTSNSNQKGNTVQAARKLSLQTAAQVRQKLLKLNREQQQQQRQPSLNEQHQQQMSLLQHQNMQQNVLQQQQQHMQQHLTLQQHPNVRVQPTNNSPYVTISFMHMNQPGTATSGCPVMYPGQQFLCATPSSMSSCSCCTCSNCCPSRTSQVCPMQMGNQYQCPANGSNCCMLKPESFANGCYNGGTSCCPLSSMESHPSMGLGGQISQHMMHPVLGTSTCALQQQPNIPISGGFYPCCSCQSLCNQCSQCRTHPHPCCHCLGPFNNQQVFQSQQQQQQAQSVCCPLKPSQRRSSFYPSKEKSLKSSERSHNQDGIKPIFNKKAQVQEKPQDVKDAKATQDDQAGSKKSPLPRSMGGASFARTNPSSPTSLCVARFGRTCLVLRPTSNALIPRLLTKRISRYTSVIAWPTKSVKPKLQNQTNIQDQ</sequence>
<dbReference type="AlphaFoldDB" id="H8F4T0"/>
<feature type="region of interest" description="Disordered" evidence="1">
    <location>
        <begin position="61"/>
        <end position="80"/>
    </location>
</feature>
<reference evidence="2" key="1">
    <citation type="submission" date="2012-03" db="EMBL/GenBank/DDBJ databases">
        <authorList>
            <person name="Carlson J."/>
            <person name="Booth B."/>
            <person name="Frise E."/>
            <person name="Park S."/>
            <person name="Wan K."/>
            <person name="Yu C."/>
            <person name="Celniker S."/>
        </authorList>
    </citation>
    <scope>NUCLEOTIDE SEQUENCE</scope>
</reference>
<name>H8F4T0_DROME</name>
<feature type="compositionally biased region" description="Polar residues" evidence="1">
    <location>
        <begin position="165"/>
        <end position="207"/>
    </location>
</feature>
<organism evidence="2">
    <name type="scientific">Drosophila melanogaster</name>
    <name type="common">Fruit fly</name>
    <dbReference type="NCBI Taxonomy" id="7227"/>
    <lineage>
        <taxon>Eukaryota</taxon>
        <taxon>Metazoa</taxon>
        <taxon>Ecdysozoa</taxon>
        <taxon>Arthropoda</taxon>
        <taxon>Hexapoda</taxon>
        <taxon>Insecta</taxon>
        <taxon>Pterygota</taxon>
        <taxon>Neoptera</taxon>
        <taxon>Endopterygota</taxon>
        <taxon>Diptera</taxon>
        <taxon>Brachycera</taxon>
        <taxon>Muscomorpha</taxon>
        <taxon>Ephydroidea</taxon>
        <taxon>Drosophilidae</taxon>
        <taxon>Drosophila</taxon>
        <taxon>Sophophora</taxon>
    </lineage>
</organism>
<feature type="compositionally biased region" description="Basic and acidic residues" evidence="1">
    <location>
        <begin position="490"/>
        <end position="505"/>
    </location>
</feature>
<feature type="region of interest" description="Disordered" evidence="1">
    <location>
        <begin position="480"/>
        <end position="558"/>
    </location>
</feature>